<dbReference type="InterPro" id="IPR052337">
    <property type="entry name" value="SAT4-like"/>
</dbReference>
<keyword evidence="3 7" id="KW-1133">Transmembrane helix</keyword>
<feature type="region of interest" description="Disordered" evidence="6">
    <location>
        <begin position="536"/>
        <end position="725"/>
    </location>
</feature>
<feature type="compositionally biased region" description="Basic residues" evidence="6">
    <location>
        <begin position="416"/>
        <end position="425"/>
    </location>
</feature>
<sequence>MVDRGRLVGLKVSTESHHCHVGRRSVQRLCYVLWDLNKLAEVCPRPVKSKAAPDASEPRSFPSGHDRRHLATYLVAWYQRLDSRSALVSAILTKQYLQSWVRGPAANGERTRVTASNEPQSTQQRMEMAEGHNTGPLLVAVTSSLLVLATISVAARCYNQIVLLKRFQIEDWLAVITWLVFAFFTAICCIGVHYGLGKPVADVPLVEDRMKALFFKYIGMTTYVAASGLIKFVVGLYLLKLFTASHQKWQTRFLWVLLIIVGIVNTAYFFISIFQCNPIERFWLQWDPEWPKQGRCLKTWAALSSTYTVNIVNIIADAALAVLPISLVWNSKMDKRTKWSVVAILSVGSAASICTVIRVPYVYQLLANKEYLANFIELGVWSAVEIGLAIIASSAATLRPLFRKLKLLQTTMVQRSRNKSGHSRSRSLQMFSRDRKGSTGNALAGHEAQLPKSAGSKGLGSFGGSTYGTDTKISFSQALGNKKSYATLEGDTLNDPSDDIANGDNLQLNRRSSPIHVRTTISVDVEKGEGADFISPAMHPRYHSPMQSPASDHRRTDSEERSMWGRREQQPHQFHIPQTHQRKKTRDHELSDLEEVSIEGSRPERLPPPRTPRSPFPMISPTSTLRSPSSPFLGNMPSPYTPTFAAPSPAVNNNINISSSSSSNHSPYSPSFSPSPLAPAVEIHAELQQPQPTHQPNQHTLKPQISLLPVPPARESDMRRLSSPM</sequence>
<feature type="compositionally biased region" description="Low complexity" evidence="6">
    <location>
        <begin position="645"/>
        <end position="680"/>
    </location>
</feature>
<dbReference type="Proteomes" id="UP000294847">
    <property type="component" value="Chromosome 6"/>
</dbReference>
<feature type="compositionally biased region" description="Low complexity" evidence="6">
    <location>
        <begin position="688"/>
        <end position="700"/>
    </location>
</feature>
<feature type="transmembrane region" description="Helical" evidence="7">
    <location>
        <begin position="307"/>
        <end position="329"/>
    </location>
</feature>
<evidence type="ECO:0000256" key="1">
    <source>
        <dbReference type="ARBA" id="ARBA00004141"/>
    </source>
</evidence>
<dbReference type="AlphaFoldDB" id="A0A4P7NS22"/>
<feature type="compositionally biased region" description="Low complexity" evidence="6">
    <location>
        <begin position="616"/>
        <end position="631"/>
    </location>
</feature>
<evidence type="ECO:0000313" key="9">
    <source>
        <dbReference type="EMBL" id="QBZ65261.1"/>
    </source>
</evidence>
<feature type="region of interest" description="Disordered" evidence="6">
    <location>
        <begin position="413"/>
        <end position="457"/>
    </location>
</feature>
<keyword evidence="2 7" id="KW-0812">Transmembrane</keyword>
<comment type="similarity">
    <text evidence="5">Belongs to the SAT4 family.</text>
</comment>
<evidence type="ECO:0000259" key="8">
    <source>
        <dbReference type="Pfam" id="PF20684"/>
    </source>
</evidence>
<evidence type="ECO:0000256" key="3">
    <source>
        <dbReference type="ARBA" id="ARBA00022989"/>
    </source>
</evidence>
<feature type="transmembrane region" description="Helical" evidence="7">
    <location>
        <begin position="214"/>
        <end position="241"/>
    </location>
</feature>
<evidence type="ECO:0000256" key="6">
    <source>
        <dbReference type="SAM" id="MobiDB-lite"/>
    </source>
</evidence>
<feature type="transmembrane region" description="Helical" evidence="7">
    <location>
        <begin position="253"/>
        <end position="274"/>
    </location>
</feature>
<feature type="domain" description="Rhodopsin" evidence="8">
    <location>
        <begin position="155"/>
        <end position="404"/>
    </location>
</feature>
<feature type="transmembrane region" description="Helical" evidence="7">
    <location>
        <begin position="171"/>
        <end position="194"/>
    </location>
</feature>
<evidence type="ECO:0000256" key="2">
    <source>
        <dbReference type="ARBA" id="ARBA00022692"/>
    </source>
</evidence>
<dbReference type="EMBL" id="CP034209">
    <property type="protein sequence ID" value="QBZ65261.1"/>
    <property type="molecule type" value="Genomic_DNA"/>
</dbReference>
<evidence type="ECO:0000256" key="7">
    <source>
        <dbReference type="SAM" id="Phobius"/>
    </source>
</evidence>
<dbReference type="InterPro" id="IPR049326">
    <property type="entry name" value="Rhodopsin_dom_fungi"/>
</dbReference>
<evidence type="ECO:0000256" key="5">
    <source>
        <dbReference type="ARBA" id="ARBA00038359"/>
    </source>
</evidence>
<evidence type="ECO:0000313" key="10">
    <source>
        <dbReference type="Proteomes" id="UP000294847"/>
    </source>
</evidence>
<evidence type="ECO:0000256" key="4">
    <source>
        <dbReference type="ARBA" id="ARBA00023136"/>
    </source>
</evidence>
<name>A0A4P7NS22_PYROR</name>
<dbReference type="Pfam" id="PF20684">
    <property type="entry name" value="Fung_rhodopsin"/>
    <property type="match status" value="1"/>
</dbReference>
<feature type="transmembrane region" description="Helical" evidence="7">
    <location>
        <begin position="137"/>
        <end position="159"/>
    </location>
</feature>
<feature type="compositionally biased region" description="Basic and acidic residues" evidence="6">
    <location>
        <begin position="551"/>
        <end position="570"/>
    </location>
</feature>
<protein>
    <recommendedName>
        <fullName evidence="8">Rhodopsin domain-containing protein</fullName>
    </recommendedName>
</protein>
<reference evidence="9 10" key="1">
    <citation type="journal article" date="2019" name="Mol. Biol. Evol.">
        <title>Blast fungal genomes show frequent chromosomal changes, gene gains and losses, and effector gene turnover.</title>
        <authorList>
            <person name="Gomez Luciano L.B."/>
            <person name="Jason Tsai I."/>
            <person name="Chuma I."/>
            <person name="Tosa Y."/>
            <person name="Chen Y.H."/>
            <person name="Li J.Y."/>
            <person name="Li M.Y."/>
            <person name="Jade Lu M.Y."/>
            <person name="Nakayashiki H."/>
            <person name="Li W.H."/>
        </authorList>
    </citation>
    <scope>NUCLEOTIDE SEQUENCE [LARGE SCALE GENOMIC DNA]</scope>
    <source>
        <strain evidence="9">MZ5-1-6</strain>
    </source>
</reference>
<proteinExistence type="inferred from homology"/>
<dbReference type="GO" id="GO:0016020">
    <property type="term" value="C:membrane"/>
    <property type="evidence" value="ECO:0007669"/>
    <property type="project" value="UniProtKB-SubCell"/>
</dbReference>
<gene>
    <name evidence="9" type="ORF">PoMZ_06968</name>
</gene>
<comment type="subcellular location">
    <subcellularLocation>
        <location evidence="1">Membrane</location>
        <topology evidence="1">Multi-pass membrane protein</topology>
    </subcellularLocation>
</comment>
<feature type="compositionally biased region" description="Basic and acidic residues" evidence="6">
    <location>
        <begin position="714"/>
        <end position="725"/>
    </location>
</feature>
<dbReference type="PANTHER" id="PTHR33048">
    <property type="entry name" value="PTH11-LIKE INTEGRAL MEMBRANE PROTEIN (AFU_ORTHOLOGUE AFUA_5G11245)"/>
    <property type="match status" value="1"/>
</dbReference>
<keyword evidence="4 7" id="KW-0472">Membrane</keyword>
<dbReference type="PANTHER" id="PTHR33048:SF96">
    <property type="entry name" value="INTEGRAL MEMBRANE PROTEIN"/>
    <property type="match status" value="1"/>
</dbReference>
<organism evidence="9 10">
    <name type="scientific">Pyricularia oryzae</name>
    <name type="common">Rice blast fungus</name>
    <name type="synonym">Magnaporthe oryzae</name>
    <dbReference type="NCBI Taxonomy" id="318829"/>
    <lineage>
        <taxon>Eukaryota</taxon>
        <taxon>Fungi</taxon>
        <taxon>Dikarya</taxon>
        <taxon>Ascomycota</taxon>
        <taxon>Pezizomycotina</taxon>
        <taxon>Sordariomycetes</taxon>
        <taxon>Sordariomycetidae</taxon>
        <taxon>Magnaporthales</taxon>
        <taxon>Pyriculariaceae</taxon>
        <taxon>Pyricularia</taxon>
    </lineage>
</organism>
<accession>A0A4P7NS22</accession>
<feature type="transmembrane region" description="Helical" evidence="7">
    <location>
        <begin position="341"/>
        <end position="361"/>
    </location>
</feature>